<keyword evidence="1 3" id="KW-0378">Hydrolase</keyword>
<feature type="domain" description="AB hydrolase-1" evidence="2">
    <location>
        <begin position="4"/>
        <end position="199"/>
    </location>
</feature>
<dbReference type="SUPFAM" id="SSF53474">
    <property type="entry name" value="alpha/beta-Hydrolases"/>
    <property type="match status" value="1"/>
</dbReference>
<comment type="caution">
    <text evidence="3">The sequence shown here is derived from an EMBL/GenBank/DDBJ whole genome shotgun (WGS) entry which is preliminary data.</text>
</comment>
<dbReference type="InterPro" id="IPR000073">
    <property type="entry name" value="AB_hydrolase_1"/>
</dbReference>
<dbReference type="EMBL" id="JAENHO010000002">
    <property type="protein sequence ID" value="MBL7253901.1"/>
    <property type="molecule type" value="Genomic_DNA"/>
</dbReference>
<dbReference type="PANTHER" id="PTHR43798">
    <property type="entry name" value="MONOACYLGLYCEROL LIPASE"/>
    <property type="match status" value="1"/>
</dbReference>
<organism evidence="3 4">
    <name type="scientific">Paractinoplanes lichenicola</name>
    <dbReference type="NCBI Taxonomy" id="2802976"/>
    <lineage>
        <taxon>Bacteria</taxon>
        <taxon>Bacillati</taxon>
        <taxon>Actinomycetota</taxon>
        <taxon>Actinomycetes</taxon>
        <taxon>Micromonosporales</taxon>
        <taxon>Micromonosporaceae</taxon>
        <taxon>Paractinoplanes</taxon>
    </lineage>
</organism>
<dbReference type="RefSeq" id="WP_202990271.1">
    <property type="nucleotide sequence ID" value="NZ_JAENHO010000002.1"/>
</dbReference>
<dbReference type="InterPro" id="IPR050266">
    <property type="entry name" value="AB_hydrolase_sf"/>
</dbReference>
<name>A0ABS1VGR6_9ACTN</name>
<accession>A0ABS1VGR6</accession>
<dbReference type="Proteomes" id="UP000598996">
    <property type="component" value="Unassembled WGS sequence"/>
</dbReference>
<dbReference type="PANTHER" id="PTHR43798:SF31">
    <property type="entry name" value="AB HYDROLASE SUPERFAMILY PROTEIN YCLE"/>
    <property type="match status" value="1"/>
</dbReference>
<dbReference type="Pfam" id="PF12697">
    <property type="entry name" value="Abhydrolase_6"/>
    <property type="match status" value="1"/>
</dbReference>
<evidence type="ECO:0000313" key="4">
    <source>
        <dbReference type="Proteomes" id="UP000598996"/>
    </source>
</evidence>
<gene>
    <name evidence="3" type="ORF">JKJ07_06220</name>
</gene>
<protein>
    <submittedName>
        <fullName evidence="3">Alpha/beta fold hydrolase</fullName>
    </submittedName>
</protein>
<proteinExistence type="predicted"/>
<sequence>MTALVLLHGVGETHTMWDPQREELGRRFQLLLPDLPGYGDSPGPFSLDAAVDALHALDRPGPVHVCGLSAGAMVALRWAARHPEDVAGLILSGVQVRPPRALLGLQAAVMRLIPARVFEADGGVTKKHLLHAMAELARADLRPDLGLVKARTLVVCGAKDRLNLAASRAAAAGIRQAELRIVPEAKHLWNQDLPELFNRTVTEWVQGK</sequence>
<evidence type="ECO:0000313" key="3">
    <source>
        <dbReference type="EMBL" id="MBL7253901.1"/>
    </source>
</evidence>
<evidence type="ECO:0000256" key="1">
    <source>
        <dbReference type="ARBA" id="ARBA00022801"/>
    </source>
</evidence>
<dbReference type="Gene3D" id="3.40.50.1820">
    <property type="entry name" value="alpha/beta hydrolase"/>
    <property type="match status" value="2"/>
</dbReference>
<keyword evidence="4" id="KW-1185">Reference proteome</keyword>
<evidence type="ECO:0000259" key="2">
    <source>
        <dbReference type="Pfam" id="PF12697"/>
    </source>
</evidence>
<reference evidence="3 4" key="1">
    <citation type="submission" date="2021-01" db="EMBL/GenBank/DDBJ databases">
        <title>Actinoplanes sp. nov. LDG1-01 isolated from lichen.</title>
        <authorList>
            <person name="Saeng-In P."/>
            <person name="Phongsopitanun W."/>
            <person name="Kanchanasin P."/>
            <person name="Yuki M."/>
            <person name="Kudo T."/>
            <person name="Ohkuma M."/>
            <person name="Tanasupawat S."/>
        </authorList>
    </citation>
    <scope>NUCLEOTIDE SEQUENCE [LARGE SCALE GENOMIC DNA]</scope>
    <source>
        <strain evidence="3 4">LDG1-01</strain>
    </source>
</reference>
<dbReference type="GO" id="GO:0016787">
    <property type="term" value="F:hydrolase activity"/>
    <property type="evidence" value="ECO:0007669"/>
    <property type="project" value="UniProtKB-KW"/>
</dbReference>
<dbReference type="InterPro" id="IPR029058">
    <property type="entry name" value="AB_hydrolase_fold"/>
</dbReference>